<dbReference type="SUPFAM" id="SSF47240">
    <property type="entry name" value="Ferritin-like"/>
    <property type="match status" value="1"/>
</dbReference>
<dbReference type="EMBL" id="JAJHJB010000010">
    <property type="protein sequence ID" value="MCC5465611.1"/>
    <property type="molecule type" value="Genomic_DNA"/>
</dbReference>
<dbReference type="InterPro" id="IPR012851">
    <property type="entry name" value="Spore_coat_CotF-like"/>
</dbReference>
<dbReference type="InterPro" id="IPR012347">
    <property type="entry name" value="Ferritin-like"/>
</dbReference>
<protein>
    <submittedName>
        <fullName evidence="2">Spore coat protein</fullName>
    </submittedName>
</protein>
<feature type="compositionally biased region" description="Low complexity" evidence="1">
    <location>
        <begin position="69"/>
        <end position="94"/>
    </location>
</feature>
<evidence type="ECO:0000313" key="2">
    <source>
        <dbReference type="EMBL" id="MCC5465611.1"/>
    </source>
</evidence>
<sequence length="158" mass="17767">MTLQLTQKEKSLLEDQKKHEQICIEKYQSYANQAQDPALKQLFNSYAGQEQQHLNTVNQMLNGQIPNMTSQQNQQSVQSTPTTTSSSSQGAISQSDSTLCTDMLMTEKFVSGAYDTAIFEFADPNARQALNHIQKEEQGHGQGIFQYMQSKGMYNTQS</sequence>
<reference evidence="2" key="1">
    <citation type="submission" date="2021-11" db="EMBL/GenBank/DDBJ databases">
        <title>Description of a new species Pelosinus isolated from the bottom sediments of Lake Baikal.</title>
        <authorList>
            <person name="Zakharyuk A."/>
        </authorList>
    </citation>
    <scope>NUCLEOTIDE SEQUENCE</scope>
    <source>
        <strain evidence="2">Bkl1</strain>
    </source>
</reference>
<keyword evidence="2" id="KW-0946">Virion</keyword>
<dbReference type="InterPro" id="IPR009078">
    <property type="entry name" value="Ferritin-like_SF"/>
</dbReference>
<feature type="region of interest" description="Disordered" evidence="1">
    <location>
        <begin position="60"/>
        <end position="94"/>
    </location>
</feature>
<comment type="caution">
    <text evidence="2">The sequence shown here is derived from an EMBL/GenBank/DDBJ whole genome shotgun (WGS) entry which is preliminary data.</text>
</comment>
<name>A0ABS8HSM7_9FIRM</name>
<evidence type="ECO:0000313" key="3">
    <source>
        <dbReference type="Proteomes" id="UP001165492"/>
    </source>
</evidence>
<keyword evidence="2" id="KW-0167">Capsid protein</keyword>
<dbReference type="Pfam" id="PF07875">
    <property type="entry name" value="Coat_F"/>
    <property type="match status" value="1"/>
</dbReference>
<accession>A0ABS8HSM7</accession>
<evidence type="ECO:0000256" key="1">
    <source>
        <dbReference type="SAM" id="MobiDB-lite"/>
    </source>
</evidence>
<dbReference type="RefSeq" id="WP_229534850.1">
    <property type="nucleotide sequence ID" value="NZ_JAJHJB010000010.1"/>
</dbReference>
<proteinExistence type="predicted"/>
<dbReference type="CDD" id="cd00657">
    <property type="entry name" value="Ferritin_like"/>
    <property type="match status" value="1"/>
</dbReference>
<dbReference type="Gene3D" id="1.20.1260.10">
    <property type="match status" value="1"/>
</dbReference>
<gene>
    <name evidence="2" type="ORF">LMF89_09585</name>
</gene>
<keyword evidence="3" id="KW-1185">Reference proteome</keyword>
<organism evidence="2 3">
    <name type="scientific">Pelosinus baikalensis</name>
    <dbReference type="NCBI Taxonomy" id="2892015"/>
    <lineage>
        <taxon>Bacteria</taxon>
        <taxon>Bacillati</taxon>
        <taxon>Bacillota</taxon>
        <taxon>Negativicutes</taxon>
        <taxon>Selenomonadales</taxon>
        <taxon>Sporomusaceae</taxon>
        <taxon>Pelosinus</taxon>
    </lineage>
</organism>
<dbReference type="Proteomes" id="UP001165492">
    <property type="component" value="Unassembled WGS sequence"/>
</dbReference>